<evidence type="ECO:0000256" key="6">
    <source>
        <dbReference type="PIRNR" id="PIRNR027807"/>
    </source>
</evidence>
<evidence type="ECO:0000256" key="4">
    <source>
        <dbReference type="ARBA" id="ARBA00022729"/>
    </source>
</evidence>
<dbReference type="InterPro" id="IPR004133">
    <property type="entry name" value="DAN_dom"/>
</dbReference>
<gene>
    <name evidence="10" type="primary">DAND5</name>
</gene>
<evidence type="ECO:0000256" key="1">
    <source>
        <dbReference type="ARBA" id="ARBA00004613"/>
    </source>
</evidence>
<dbReference type="GO" id="GO:0005576">
    <property type="term" value="C:extracellular region"/>
    <property type="evidence" value="ECO:0007669"/>
    <property type="project" value="UniProtKB-SubCell"/>
</dbReference>
<dbReference type="RefSeq" id="XP_020850517.1">
    <property type="nucleotide sequence ID" value="XM_020994858.1"/>
</dbReference>
<dbReference type="AlphaFoldDB" id="A0A6P5KYN5"/>
<evidence type="ECO:0000256" key="2">
    <source>
        <dbReference type="ARBA" id="ARBA00007872"/>
    </source>
</evidence>
<comment type="subcellular location">
    <subcellularLocation>
        <location evidence="1 6">Secreted</location>
    </subcellularLocation>
</comment>
<evidence type="ECO:0000256" key="7">
    <source>
        <dbReference type="SAM" id="MobiDB-lite"/>
    </source>
</evidence>
<feature type="domain" description="CTCK" evidence="8">
    <location>
        <begin position="137"/>
        <end position="223"/>
    </location>
</feature>
<comment type="similarity">
    <text evidence="2 6">Belongs to the DAN family.</text>
</comment>
<dbReference type="InterPro" id="IPR016860">
    <property type="entry name" value="Cerberus"/>
</dbReference>
<accession>A0A6P5KYN5</accession>
<feature type="region of interest" description="Disordered" evidence="7">
    <location>
        <begin position="103"/>
        <end position="122"/>
    </location>
</feature>
<dbReference type="Pfam" id="PF03045">
    <property type="entry name" value="DAN"/>
    <property type="match status" value="1"/>
</dbReference>
<dbReference type="SMART" id="SM00041">
    <property type="entry name" value="CT"/>
    <property type="match status" value="1"/>
</dbReference>
<dbReference type="InterPro" id="IPR006207">
    <property type="entry name" value="Cys_knot_C"/>
</dbReference>
<organism evidence="9 10">
    <name type="scientific">Phascolarctos cinereus</name>
    <name type="common">Koala</name>
    <dbReference type="NCBI Taxonomy" id="38626"/>
    <lineage>
        <taxon>Eukaryota</taxon>
        <taxon>Metazoa</taxon>
        <taxon>Chordata</taxon>
        <taxon>Craniata</taxon>
        <taxon>Vertebrata</taxon>
        <taxon>Euteleostomi</taxon>
        <taxon>Mammalia</taxon>
        <taxon>Metatheria</taxon>
        <taxon>Diprotodontia</taxon>
        <taxon>Phascolarctidae</taxon>
        <taxon>Phascolarctos</taxon>
    </lineage>
</organism>
<dbReference type="Proteomes" id="UP000515140">
    <property type="component" value="Unplaced"/>
</dbReference>
<dbReference type="FunCoup" id="A0A6P5KYN5">
    <property type="interactions" value="834"/>
</dbReference>
<reference evidence="10" key="1">
    <citation type="submission" date="2025-08" db="UniProtKB">
        <authorList>
            <consortium name="RefSeq"/>
        </authorList>
    </citation>
    <scope>IDENTIFICATION</scope>
    <source>
        <tissue evidence="10">Spleen</tissue>
    </source>
</reference>
<keyword evidence="4 6" id="KW-0732">Signal</keyword>
<keyword evidence="3 6" id="KW-0964">Secreted</keyword>
<dbReference type="InParanoid" id="A0A6P5KYN5"/>
<dbReference type="GeneID" id="110214136"/>
<dbReference type="GO" id="GO:0032926">
    <property type="term" value="P:negative regulation of activin receptor signaling pathway"/>
    <property type="evidence" value="ECO:0007669"/>
    <property type="project" value="UniProtKB-ARBA"/>
</dbReference>
<dbReference type="InterPro" id="IPR029034">
    <property type="entry name" value="Cystine-knot_cytokine"/>
</dbReference>
<dbReference type="PANTHER" id="PTHR15273">
    <property type="entry name" value="DAN DOMAIN FAMILY MEMBER 5"/>
    <property type="match status" value="1"/>
</dbReference>
<proteinExistence type="inferred from homology"/>
<sequence>MLVRQLTAFLGLITGVWSIPSTSKMSAPVLRPWPSKVSQGSSIYFPPPGFSSGDGPEMLVENAQISPSPATISHSWKTFQGLKVGGESWEPLRPGKWELQDASRWSPQVGRPEEEEEMPAVSLPLSPKDVVRETCKAVPFTQVVSRPGCTSIRLQNKFCFGHCSSFYIPSAGLTRPHLCNSCLPSRHRRVPVVLWCQAVGKPTSRRRLKVSISLVEVCQCHTHV</sequence>
<evidence type="ECO:0000313" key="9">
    <source>
        <dbReference type="Proteomes" id="UP000515140"/>
    </source>
</evidence>
<dbReference type="GO" id="GO:0003002">
    <property type="term" value="P:regionalization"/>
    <property type="evidence" value="ECO:0007669"/>
    <property type="project" value="UniProtKB-ARBA"/>
</dbReference>
<protein>
    <submittedName>
        <fullName evidence="10">DAN domain family member 5</fullName>
    </submittedName>
</protein>
<dbReference type="KEGG" id="pcw:110214136"/>
<evidence type="ECO:0000256" key="3">
    <source>
        <dbReference type="ARBA" id="ARBA00022525"/>
    </source>
</evidence>
<dbReference type="PANTHER" id="PTHR15273:SF5">
    <property type="entry name" value="DAN DOMAIN FAMILY MEMBER 5"/>
    <property type="match status" value="1"/>
</dbReference>
<feature type="chain" id="PRO_5028557325" evidence="6">
    <location>
        <begin position="19"/>
        <end position="224"/>
    </location>
</feature>
<evidence type="ECO:0000313" key="10">
    <source>
        <dbReference type="RefSeq" id="XP_020850517.1"/>
    </source>
</evidence>
<keyword evidence="5" id="KW-1015">Disulfide bond</keyword>
<keyword evidence="9" id="KW-1185">Reference proteome</keyword>
<feature type="signal peptide" evidence="6">
    <location>
        <begin position="1"/>
        <end position="18"/>
    </location>
</feature>
<dbReference type="Gene3D" id="2.10.90.10">
    <property type="entry name" value="Cystine-knot cytokines"/>
    <property type="match status" value="1"/>
</dbReference>
<name>A0A6P5KYN5_PHACI</name>
<evidence type="ECO:0000259" key="8">
    <source>
        <dbReference type="SMART" id="SM00041"/>
    </source>
</evidence>
<dbReference type="CTD" id="199699"/>
<evidence type="ECO:0000256" key="5">
    <source>
        <dbReference type="ARBA" id="ARBA00023157"/>
    </source>
</evidence>
<dbReference type="GO" id="GO:0048513">
    <property type="term" value="P:animal organ development"/>
    <property type="evidence" value="ECO:0007669"/>
    <property type="project" value="UniProtKB-ARBA"/>
</dbReference>